<evidence type="ECO:0000256" key="4">
    <source>
        <dbReference type="ARBA" id="ARBA00022692"/>
    </source>
</evidence>
<protein>
    <submittedName>
        <fullName evidence="8">Membrane protease YdiL (CAAX protease family)</fullName>
    </submittedName>
</protein>
<dbReference type="GO" id="GO:0005886">
    <property type="term" value="C:plasma membrane"/>
    <property type="evidence" value="ECO:0007669"/>
    <property type="project" value="UniProtKB-SubCell"/>
</dbReference>
<organism evidence="8 9">
    <name type="scientific">Aureimonas pseudogalii</name>
    <dbReference type="NCBI Taxonomy" id="1744844"/>
    <lineage>
        <taxon>Bacteria</taxon>
        <taxon>Pseudomonadati</taxon>
        <taxon>Pseudomonadota</taxon>
        <taxon>Alphaproteobacteria</taxon>
        <taxon>Hyphomicrobiales</taxon>
        <taxon>Aurantimonadaceae</taxon>
        <taxon>Aureimonas</taxon>
    </lineage>
</organism>
<evidence type="ECO:0000256" key="5">
    <source>
        <dbReference type="ARBA" id="ARBA00022989"/>
    </source>
</evidence>
<dbReference type="InterPro" id="IPR018383">
    <property type="entry name" value="UPF0324_pro"/>
</dbReference>
<dbReference type="PANTHER" id="PTHR30106:SF2">
    <property type="entry name" value="UPF0324 INNER MEMBRANE PROTEIN YEIH"/>
    <property type="match status" value="1"/>
</dbReference>
<feature type="transmembrane region" description="Helical" evidence="7">
    <location>
        <begin position="29"/>
        <end position="47"/>
    </location>
</feature>
<evidence type="ECO:0000256" key="7">
    <source>
        <dbReference type="SAM" id="Phobius"/>
    </source>
</evidence>
<dbReference type="AlphaFoldDB" id="A0A7W6H9J7"/>
<dbReference type="Pfam" id="PF03601">
    <property type="entry name" value="Cons_hypoth698"/>
    <property type="match status" value="1"/>
</dbReference>
<evidence type="ECO:0000256" key="6">
    <source>
        <dbReference type="ARBA" id="ARBA00023136"/>
    </source>
</evidence>
<dbReference type="Proteomes" id="UP000542776">
    <property type="component" value="Unassembled WGS sequence"/>
</dbReference>
<keyword evidence="6 7" id="KW-0472">Membrane</keyword>
<keyword evidence="3" id="KW-1003">Cell membrane</keyword>
<accession>A0A7W6H9J7</accession>
<reference evidence="8 9" key="1">
    <citation type="submission" date="2020-08" db="EMBL/GenBank/DDBJ databases">
        <title>Genomic Encyclopedia of Type Strains, Phase IV (KMG-IV): sequencing the most valuable type-strain genomes for metagenomic binning, comparative biology and taxonomic classification.</title>
        <authorList>
            <person name="Goeker M."/>
        </authorList>
    </citation>
    <scope>NUCLEOTIDE SEQUENCE [LARGE SCALE GENOMIC DNA]</scope>
    <source>
        <strain evidence="8 9">DSM 102238</strain>
    </source>
</reference>
<name>A0A7W6H9J7_9HYPH</name>
<comment type="caution">
    <text evidence="8">The sequence shown here is derived from an EMBL/GenBank/DDBJ whole genome shotgun (WGS) entry which is preliminary data.</text>
</comment>
<dbReference type="PANTHER" id="PTHR30106">
    <property type="entry name" value="INNER MEMBRANE PROTEIN YEIH-RELATED"/>
    <property type="match status" value="1"/>
</dbReference>
<comment type="subcellular location">
    <subcellularLocation>
        <location evidence="1">Cell membrane</location>
        <topology evidence="1">Multi-pass membrane protein</topology>
    </subcellularLocation>
</comment>
<dbReference type="EMBL" id="JACIEK010000035">
    <property type="protein sequence ID" value="MBB4000868.1"/>
    <property type="molecule type" value="Genomic_DNA"/>
</dbReference>
<sequence length="134" mass="14257">MPWFVFGFMVMVVLNSVLALPDSAREILVPAASVLLAMALAAMGLATDIGKLRAMGLRALALGAVGWVFITFVALGGVLLVSKAPPVPLDESVAGPRLPDRSSPREPRLIRWLRFDERKAATACLSEGRTDGEA</sequence>
<evidence type="ECO:0000313" key="9">
    <source>
        <dbReference type="Proteomes" id="UP000542776"/>
    </source>
</evidence>
<proteinExistence type="inferred from homology"/>
<dbReference type="GO" id="GO:0008233">
    <property type="term" value="F:peptidase activity"/>
    <property type="evidence" value="ECO:0007669"/>
    <property type="project" value="UniProtKB-KW"/>
</dbReference>
<evidence type="ECO:0000313" key="8">
    <source>
        <dbReference type="EMBL" id="MBB4000868.1"/>
    </source>
</evidence>
<keyword evidence="8" id="KW-0378">Hydrolase</keyword>
<evidence type="ECO:0000256" key="2">
    <source>
        <dbReference type="ARBA" id="ARBA00007977"/>
    </source>
</evidence>
<evidence type="ECO:0000256" key="1">
    <source>
        <dbReference type="ARBA" id="ARBA00004651"/>
    </source>
</evidence>
<gene>
    <name evidence="8" type="ORF">GGR04_004749</name>
</gene>
<feature type="transmembrane region" description="Helical" evidence="7">
    <location>
        <begin position="59"/>
        <end position="81"/>
    </location>
</feature>
<keyword evidence="4 7" id="KW-0812">Transmembrane</keyword>
<keyword evidence="5 7" id="KW-1133">Transmembrane helix</keyword>
<dbReference type="GO" id="GO:0006508">
    <property type="term" value="P:proteolysis"/>
    <property type="evidence" value="ECO:0007669"/>
    <property type="project" value="UniProtKB-KW"/>
</dbReference>
<comment type="similarity">
    <text evidence="2">Belongs to the UPF0324 family.</text>
</comment>
<keyword evidence="9" id="KW-1185">Reference proteome</keyword>
<evidence type="ECO:0000256" key="3">
    <source>
        <dbReference type="ARBA" id="ARBA00022475"/>
    </source>
</evidence>
<keyword evidence="8" id="KW-0645">Protease</keyword>